<reference evidence="1" key="2">
    <citation type="submission" date="2023-01" db="EMBL/GenBank/DDBJ databases">
        <authorList>
            <person name="Petersen C."/>
        </authorList>
    </citation>
    <scope>NUCLEOTIDE SEQUENCE</scope>
    <source>
        <strain evidence="1">IBT 15450</strain>
    </source>
</reference>
<name>A0AAD6IFZ7_PENCN</name>
<reference evidence="1" key="1">
    <citation type="journal article" date="2023" name="IMA Fungus">
        <title>Comparative genomic study of the Penicillium genus elucidates a diverse pangenome and 15 lateral gene transfer events.</title>
        <authorList>
            <person name="Petersen C."/>
            <person name="Sorensen T."/>
            <person name="Nielsen M.R."/>
            <person name="Sondergaard T.E."/>
            <person name="Sorensen J.L."/>
            <person name="Fitzpatrick D.A."/>
            <person name="Frisvad J.C."/>
            <person name="Nielsen K.L."/>
        </authorList>
    </citation>
    <scope>NUCLEOTIDE SEQUENCE</scope>
    <source>
        <strain evidence="1">IBT 15450</strain>
    </source>
</reference>
<evidence type="ECO:0000313" key="1">
    <source>
        <dbReference type="EMBL" id="KAJ6044294.1"/>
    </source>
</evidence>
<accession>A0AAD6IFZ7</accession>
<keyword evidence="2" id="KW-1185">Reference proteome</keyword>
<dbReference type="AlphaFoldDB" id="A0AAD6IFZ7"/>
<evidence type="ECO:0000313" key="2">
    <source>
        <dbReference type="Proteomes" id="UP001219568"/>
    </source>
</evidence>
<sequence>MAVADPALIEGELDHVISASSTNEDYVLSSSGEPHVKTRPDLLLITMKLLHTYKVYKGMIYGLRYLKRYDDIGIILGKIADLRFMANAGASHAHWHNGKSTEGIVCWFAGALIV</sequence>
<dbReference type="Proteomes" id="UP001219568">
    <property type="component" value="Unassembled WGS sequence"/>
</dbReference>
<comment type="caution">
    <text evidence="1">The sequence shown here is derived from an EMBL/GenBank/DDBJ whole genome shotgun (WGS) entry which is preliminary data.</text>
</comment>
<organism evidence="1 2">
    <name type="scientific">Penicillium canescens</name>
    <dbReference type="NCBI Taxonomy" id="5083"/>
    <lineage>
        <taxon>Eukaryota</taxon>
        <taxon>Fungi</taxon>
        <taxon>Dikarya</taxon>
        <taxon>Ascomycota</taxon>
        <taxon>Pezizomycotina</taxon>
        <taxon>Eurotiomycetes</taxon>
        <taxon>Eurotiomycetidae</taxon>
        <taxon>Eurotiales</taxon>
        <taxon>Aspergillaceae</taxon>
        <taxon>Penicillium</taxon>
    </lineage>
</organism>
<dbReference type="EMBL" id="JAQJZL010000004">
    <property type="protein sequence ID" value="KAJ6044294.1"/>
    <property type="molecule type" value="Genomic_DNA"/>
</dbReference>
<protein>
    <submittedName>
        <fullName evidence="1">Uncharacterized protein</fullName>
    </submittedName>
</protein>
<gene>
    <name evidence="1" type="ORF">N7460_005649</name>
</gene>
<proteinExistence type="predicted"/>